<evidence type="ECO:0000313" key="1">
    <source>
        <dbReference type="EMBL" id="CEK60491.1"/>
    </source>
</evidence>
<dbReference type="AlphaFoldDB" id="A0A0B6YXT2"/>
<name>A0A0B6YXT2_9EUPU</name>
<feature type="non-terminal residue" evidence="1">
    <location>
        <position position="77"/>
    </location>
</feature>
<gene>
    <name evidence="1" type="primary">ORF39548</name>
</gene>
<accession>A0A0B6YXT2</accession>
<reference evidence="1" key="1">
    <citation type="submission" date="2014-12" db="EMBL/GenBank/DDBJ databases">
        <title>Insight into the proteome of Arion vulgaris.</title>
        <authorList>
            <person name="Aradska J."/>
            <person name="Bulat T."/>
            <person name="Smidak R."/>
            <person name="Sarate P."/>
            <person name="Gangsoo J."/>
            <person name="Sialana F."/>
            <person name="Bilban M."/>
            <person name="Lubec G."/>
        </authorList>
    </citation>
    <scope>NUCLEOTIDE SEQUENCE</scope>
    <source>
        <tissue evidence="1">Skin</tissue>
    </source>
</reference>
<sequence>STGIESDTTKDKIMAHVNLTANRYSEIAQENFCALCERSFGKELSDLLLFLTSNTEKNVRLSAIHIAKKLIIRRLQE</sequence>
<protein>
    <submittedName>
        <fullName evidence="1">Uncharacterized protein</fullName>
    </submittedName>
</protein>
<dbReference type="EMBL" id="HACG01013626">
    <property type="protein sequence ID" value="CEK60491.1"/>
    <property type="molecule type" value="Transcribed_RNA"/>
</dbReference>
<organism evidence="1">
    <name type="scientific">Arion vulgaris</name>
    <dbReference type="NCBI Taxonomy" id="1028688"/>
    <lineage>
        <taxon>Eukaryota</taxon>
        <taxon>Metazoa</taxon>
        <taxon>Spiralia</taxon>
        <taxon>Lophotrochozoa</taxon>
        <taxon>Mollusca</taxon>
        <taxon>Gastropoda</taxon>
        <taxon>Heterobranchia</taxon>
        <taxon>Euthyneura</taxon>
        <taxon>Panpulmonata</taxon>
        <taxon>Eupulmonata</taxon>
        <taxon>Stylommatophora</taxon>
        <taxon>Helicina</taxon>
        <taxon>Arionoidea</taxon>
        <taxon>Arionidae</taxon>
        <taxon>Arion</taxon>
    </lineage>
</organism>
<feature type="non-terminal residue" evidence="1">
    <location>
        <position position="1"/>
    </location>
</feature>
<proteinExistence type="predicted"/>